<dbReference type="InterPro" id="IPR011765">
    <property type="entry name" value="Pept_M16_N"/>
</dbReference>
<feature type="signal peptide" evidence="1">
    <location>
        <begin position="1"/>
        <end position="32"/>
    </location>
</feature>
<accession>A0ABY8D9F7</accession>
<keyword evidence="4" id="KW-0614">Plasmid</keyword>
<evidence type="ECO:0000259" key="3">
    <source>
        <dbReference type="Pfam" id="PF05193"/>
    </source>
</evidence>
<proteinExistence type="predicted"/>
<dbReference type="Gene3D" id="3.30.830.10">
    <property type="entry name" value="Metalloenzyme, LuxS/M16 peptidase-like"/>
    <property type="match status" value="2"/>
</dbReference>
<dbReference type="InterPro" id="IPR050361">
    <property type="entry name" value="MPP/UQCRC_Complex"/>
</dbReference>
<keyword evidence="1" id="KW-0732">Signal</keyword>
<gene>
    <name evidence="4" type="ORF">PYH38_006137</name>
</gene>
<organism evidence="4 5">
    <name type="scientific">Sinorhizobium numidicum</name>
    <dbReference type="NCBI Taxonomy" id="680248"/>
    <lineage>
        <taxon>Bacteria</taxon>
        <taxon>Pseudomonadati</taxon>
        <taxon>Pseudomonadota</taxon>
        <taxon>Alphaproteobacteria</taxon>
        <taxon>Hyphomicrobiales</taxon>
        <taxon>Rhizobiaceae</taxon>
        <taxon>Sinorhizobium/Ensifer group</taxon>
        <taxon>Sinorhizobium</taxon>
    </lineage>
</organism>
<evidence type="ECO:0000313" key="5">
    <source>
        <dbReference type="Proteomes" id="UP001235547"/>
    </source>
</evidence>
<protein>
    <submittedName>
        <fullName evidence="4">Insulinase family protein</fullName>
    </submittedName>
</protein>
<dbReference type="Pfam" id="PF00675">
    <property type="entry name" value="Peptidase_M16"/>
    <property type="match status" value="1"/>
</dbReference>
<dbReference type="InterPro" id="IPR011249">
    <property type="entry name" value="Metalloenz_LuxS/M16"/>
</dbReference>
<dbReference type="Proteomes" id="UP001235547">
    <property type="component" value="Plasmid unnamed"/>
</dbReference>
<dbReference type="RefSeq" id="WP_280736630.1">
    <property type="nucleotide sequence ID" value="NZ_CP120369.1"/>
</dbReference>
<dbReference type="EMBL" id="CP120372">
    <property type="protein sequence ID" value="WEX85706.1"/>
    <property type="molecule type" value="Genomic_DNA"/>
</dbReference>
<keyword evidence="5" id="KW-1185">Reference proteome</keyword>
<reference evidence="4 5" key="1">
    <citation type="submission" date="2023-03" db="EMBL/GenBank/DDBJ databases">
        <authorList>
            <person name="Kaur S."/>
            <person name="Espinosa-Saiz D."/>
            <person name="Velazquez E."/>
            <person name="Menendez E."/>
            <person name="diCenzo G.C."/>
        </authorList>
    </citation>
    <scope>NUCLEOTIDE SEQUENCE [LARGE SCALE GENOMIC DNA]</scope>
    <source>
        <strain evidence="4 5">LMG 27395</strain>
        <plasmid evidence="4 5">unnamed</plasmid>
    </source>
</reference>
<evidence type="ECO:0000256" key="1">
    <source>
        <dbReference type="SAM" id="SignalP"/>
    </source>
</evidence>
<evidence type="ECO:0000259" key="2">
    <source>
        <dbReference type="Pfam" id="PF00675"/>
    </source>
</evidence>
<dbReference type="PANTHER" id="PTHR11851">
    <property type="entry name" value="METALLOPROTEASE"/>
    <property type="match status" value="1"/>
</dbReference>
<geneLocation type="plasmid" evidence="4 5">
    <name>unnamed</name>
</geneLocation>
<dbReference type="InterPro" id="IPR007863">
    <property type="entry name" value="Peptidase_M16_C"/>
</dbReference>
<feature type="domain" description="Peptidase M16 N-terminal" evidence="2">
    <location>
        <begin position="55"/>
        <end position="190"/>
    </location>
</feature>
<dbReference type="SUPFAM" id="SSF63411">
    <property type="entry name" value="LuxS/MPP-like metallohydrolase"/>
    <property type="match status" value="2"/>
</dbReference>
<name>A0ABY8D9F7_9HYPH</name>
<feature type="chain" id="PRO_5046526752" evidence="1">
    <location>
        <begin position="33"/>
        <end position="454"/>
    </location>
</feature>
<dbReference type="PANTHER" id="PTHR11851:SF224">
    <property type="entry name" value="PROCESSING PROTEASE"/>
    <property type="match status" value="1"/>
</dbReference>
<evidence type="ECO:0000313" key="4">
    <source>
        <dbReference type="EMBL" id="WEX85706.1"/>
    </source>
</evidence>
<sequence length="454" mass="49280">MMMFNGPPLGAAKSLLVALVLLSLAATTHARAAMAIQEVNSSSGMKAWLVEDYAVPIVTIRFAFRGGSAQELPGEEGLVNLMSGLFNEGAGDLDSNAFQQRLDDVGAEMQFNAGRDAVYGYMRVLADRKDEAFELLRLAIEQPRFDQASLDRIRAQIVSGIMAGAKDPQTAAEVAWMKAIYGDHPYSRRQEGTAQTLAAVTTSDLKAFHNRLFARGNVIIAVTGAIDARALKRDLDRIFGGLPAHPFLMPVAETTPKLGQQVRVHDDLPQDRLRLAYPGISYKDPQFFAAYLMNHILGGGAFTSRLWNEVREKRGLAYGIESSLEISDHASALVIDTSTRPDCAAETLSLIRAEVRRMVDEDVTEEELAAAKKNIIGGYTIGNLNSSSAVADTLVELQLKGLDIDYIDRREQLIQAVTVADVRSAARRLLSAAPALMIVGPPLEGKKALEGKKG</sequence>
<dbReference type="Pfam" id="PF05193">
    <property type="entry name" value="Peptidase_M16_C"/>
    <property type="match status" value="1"/>
</dbReference>
<feature type="domain" description="Peptidase M16 C-terminal" evidence="3">
    <location>
        <begin position="200"/>
        <end position="374"/>
    </location>
</feature>